<feature type="domain" description="NADPH-dependent FMN reductase-like" evidence="5">
    <location>
        <begin position="1"/>
        <end position="142"/>
    </location>
</feature>
<dbReference type="Gene3D" id="3.40.50.360">
    <property type="match status" value="1"/>
</dbReference>
<reference evidence="7" key="1">
    <citation type="journal article" date="2019" name="Int. J. Syst. Evol. Microbiol.">
        <title>The Global Catalogue of Microorganisms (GCM) 10K type strain sequencing project: providing services to taxonomists for standard genome sequencing and annotation.</title>
        <authorList>
            <consortium name="The Broad Institute Genomics Platform"/>
            <consortium name="The Broad Institute Genome Sequencing Center for Infectious Disease"/>
            <person name="Wu L."/>
            <person name="Ma J."/>
        </authorList>
    </citation>
    <scope>NUCLEOTIDE SEQUENCE [LARGE SCALE GENOMIC DNA]</scope>
    <source>
        <strain evidence="7">ZS-35-S2</strain>
    </source>
</reference>
<organism evidence="6 7">
    <name type="scientific">Aureimonas populi</name>
    <dbReference type="NCBI Taxonomy" id="1701758"/>
    <lineage>
        <taxon>Bacteria</taxon>
        <taxon>Pseudomonadati</taxon>
        <taxon>Pseudomonadota</taxon>
        <taxon>Alphaproteobacteria</taxon>
        <taxon>Hyphomicrobiales</taxon>
        <taxon>Aurantimonadaceae</taxon>
        <taxon>Aureimonas</taxon>
    </lineage>
</organism>
<evidence type="ECO:0000313" key="6">
    <source>
        <dbReference type="EMBL" id="MFD2238057.1"/>
    </source>
</evidence>
<evidence type="ECO:0000256" key="4">
    <source>
        <dbReference type="ARBA" id="ARBA00023002"/>
    </source>
</evidence>
<gene>
    <name evidence="6" type="ORF">ACFSKQ_11365</name>
</gene>
<dbReference type="InterPro" id="IPR005025">
    <property type="entry name" value="FMN_Rdtase-like_dom"/>
</dbReference>
<proteinExistence type="inferred from homology"/>
<protein>
    <submittedName>
        <fullName evidence="6">NAD(P)H-dependent oxidoreductase</fullName>
    </submittedName>
</protein>
<keyword evidence="4" id="KW-0560">Oxidoreductase</keyword>
<dbReference type="PANTHER" id="PTHR43408">
    <property type="entry name" value="FMN REDUCTASE (NADPH)"/>
    <property type="match status" value="1"/>
</dbReference>
<evidence type="ECO:0000256" key="2">
    <source>
        <dbReference type="ARBA" id="ARBA00022630"/>
    </source>
</evidence>
<dbReference type="SUPFAM" id="SSF52218">
    <property type="entry name" value="Flavoproteins"/>
    <property type="match status" value="1"/>
</dbReference>
<evidence type="ECO:0000256" key="1">
    <source>
        <dbReference type="ARBA" id="ARBA00005990"/>
    </source>
</evidence>
<evidence type="ECO:0000259" key="5">
    <source>
        <dbReference type="Pfam" id="PF03358"/>
    </source>
</evidence>
<dbReference type="Pfam" id="PF03358">
    <property type="entry name" value="FMN_red"/>
    <property type="match status" value="1"/>
</dbReference>
<keyword evidence="2" id="KW-0285">Flavoprotein</keyword>
<keyword evidence="3" id="KW-0288">FMN</keyword>
<dbReference type="InterPro" id="IPR051814">
    <property type="entry name" value="NAD(P)H-dep_FMN_reductase"/>
</dbReference>
<name>A0ABW5CN07_9HYPH</name>
<dbReference type="InterPro" id="IPR029039">
    <property type="entry name" value="Flavoprotein-like_sf"/>
</dbReference>
<dbReference type="RefSeq" id="WP_209739170.1">
    <property type="nucleotide sequence ID" value="NZ_CP072611.1"/>
</dbReference>
<dbReference type="EMBL" id="JBHUIJ010000013">
    <property type="protein sequence ID" value="MFD2238057.1"/>
    <property type="molecule type" value="Genomic_DNA"/>
</dbReference>
<sequence>MRIAILSASPSSGSRSAFVAEAVGGHLTMLGAKTTHLALSRLPVEAMVFRRDGDPAIERALSLVAAADGVVIVTPIYKASFSGLLKIFLDLLPQFGLARKTVLPLAVGGSLAHVLALDYGLRPVLQSMRAGHVARSHFVLDKDIACTIGPQGAIECDELLGVMGEFVAALPAGPAEERAPVMARAAS</sequence>
<accession>A0ABW5CN07</accession>
<evidence type="ECO:0000256" key="3">
    <source>
        <dbReference type="ARBA" id="ARBA00022643"/>
    </source>
</evidence>
<evidence type="ECO:0000313" key="7">
    <source>
        <dbReference type="Proteomes" id="UP001597371"/>
    </source>
</evidence>
<dbReference type="Proteomes" id="UP001597371">
    <property type="component" value="Unassembled WGS sequence"/>
</dbReference>
<comment type="similarity">
    <text evidence="1">Belongs to the SsuE family.</text>
</comment>
<keyword evidence="7" id="KW-1185">Reference proteome</keyword>
<comment type="caution">
    <text evidence="6">The sequence shown here is derived from an EMBL/GenBank/DDBJ whole genome shotgun (WGS) entry which is preliminary data.</text>
</comment>
<dbReference type="PANTHER" id="PTHR43408:SF1">
    <property type="entry name" value="FMN REDUCTASE (NADPH)"/>
    <property type="match status" value="1"/>
</dbReference>